<accession>A0A6J5H0K2</accession>
<gene>
    <name evidence="1" type="ORF">LMG28688_07246</name>
</gene>
<keyword evidence="2" id="KW-1185">Reference proteome</keyword>
<protein>
    <submittedName>
        <fullName evidence="1">Uncharacterized protein</fullName>
    </submittedName>
</protein>
<evidence type="ECO:0000313" key="1">
    <source>
        <dbReference type="EMBL" id="CAB3810409.1"/>
    </source>
</evidence>
<evidence type="ECO:0000313" key="2">
    <source>
        <dbReference type="Proteomes" id="UP000494119"/>
    </source>
</evidence>
<dbReference type="AlphaFoldDB" id="A0A6J5H0K2"/>
<reference evidence="1 2" key="1">
    <citation type="submission" date="2020-04" db="EMBL/GenBank/DDBJ databases">
        <authorList>
            <person name="De Canck E."/>
        </authorList>
    </citation>
    <scope>NUCLEOTIDE SEQUENCE [LARGE SCALE GENOMIC DNA]</scope>
    <source>
        <strain evidence="1 2">LMG 28688</strain>
    </source>
</reference>
<dbReference type="EMBL" id="CADIKL010000090">
    <property type="protein sequence ID" value="CAB3810409.1"/>
    <property type="molecule type" value="Genomic_DNA"/>
</dbReference>
<organism evidence="1 2">
    <name type="scientific">Paraburkholderia caffeinitolerans</name>
    <dbReference type="NCBI Taxonomy" id="1723730"/>
    <lineage>
        <taxon>Bacteria</taxon>
        <taxon>Pseudomonadati</taxon>
        <taxon>Pseudomonadota</taxon>
        <taxon>Betaproteobacteria</taxon>
        <taxon>Burkholderiales</taxon>
        <taxon>Burkholderiaceae</taxon>
        <taxon>Paraburkholderia</taxon>
    </lineage>
</organism>
<proteinExistence type="predicted"/>
<dbReference type="Proteomes" id="UP000494119">
    <property type="component" value="Unassembled WGS sequence"/>
</dbReference>
<name>A0A6J5H0K2_9BURK</name>
<sequence>MNRKFILKDDKTDHNGIVLEGITGSSWTYPAFCGRGIS</sequence>